<accession>A0A2J6QAB7</accession>
<dbReference type="Pfam" id="PF00069">
    <property type="entry name" value="Pkinase"/>
    <property type="match status" value="1"/>
</dbReference>
<evidence type="ECO:0000256" key="1">
    <source>
        <dbReference type="SAM" id="MobiDB-lite"/>
    </source>
</evidence>
<keyword evidence="4" id="KW-1185">Reference proteome</keyword>
<dbReference type="InterPro" id="IPR011009">
    <property type="entry name" value="Kinase-like_dom_sf"/>
</dbReference>
<dbReference type="EMBL" id="KZ613475">
    <property type="protein sequence ID" value="PMD23216.1"/>
    <property type="molecule type" value="Genomic_DNA"/>
</dbReference>
<dbReference type="InterPro" id="IPR000719">
    <property type="entry name" value="Prot_kinase_dom"/>
</dbReference>
<feature type="region of interest" description="Disordered" evidence="1">
    <location>
        <begin position="1"/>
        <end position="149"/>
    </location>
</feature>
<keyword evidence="3" id="KW-0808">Transferase</keyword>
<dbReference type="GO" id="GO:0005524">
    <property type="term" value="F:ATP binding"/>
    <property type="evidence" value="ECO:0007669"/>
    <property type="project" value="InterPro"/>
</dbReference>
<reference evidence="3 4" key="1">
    <citation type="submission" date="2016-05" db="EMBL/GenBank/DDBJ databases">
        <title>A degradative enzymes factory behind the ericoid mycorrhizal symbiosis.</title>
        <authorList>
            <consortium name="DOE Joint Genome Institute"/>
            <person name="Martino E."/>
            <person name="Morin E."/>
            <person name="Grelet G."/>
            <person name="Kuo A."/>
            <person name="Kohler A."/>
            <person name="Daghino S."/>
            <person name="Barry K."/>
            <person name="Choi C."/>
            <person name="Cichocki N."/>
            <person name="Clum A."/>
            <person name="Copeland A."/>
            <person name="Hainaut M."/>
            <person name="Haridas S."/>
            <person name="Labutti K."/>
            <person name="Lindquist E."/>
            <person name="Lipzen A."/>
            <person name="Khouja H.-R."/>
            <person name="Murat C."/>
            <person name="Ohm R."/>
            <person name="Olson A."/>
            <person name="Spatafora J."/>
            <person name="Veneault-Fourrey C."/>
            <person name="Henrissat B."/>
            <person name="Grigoriev I."/>
            <person name="Martin F."/>
            <person name="Perotto S."/>
        </authorList>
    </citation>
    <scope>NUCLEOTIDE SEQUENCE [LARGE SCALE GENOMIC DNA]</scope>
    <source>
        <strain evidence="3 4">UAMH 7357</strain>
    </source>
</reference>
<dbReference type="GO" id="GO:0004674">
    <property type="term" value="F:protein serine/threonine kinase activity"/>
    <property type="evidence" value="ECO:0007669"/>
    <property type="project" value="TreeGrafter"/>
</dbReference>
<name>A0A2J6QAB7_9HELO</name>
<evidence type="ECO:0000313" key="3">
    <source>
        <dbReference type="EMBL" id="PMD23216.1"/>
    </source>
</evidence>
<feature type="domain" description="Protein kinase" evidence="2">
    <location>
        <begin position="342"/>
        <end position="681"/>
    </location>
</feature>
<dbReference type="SUPFAM" id="SSF56112">
    <property type="entry name" value="Protein kinase-like (PK-like)"/>
    <property type="match status" value="1"/>
</dbReference>
<organism evidence="3 4">
    <name type="scientific">Hyaloscypha hepaticicola</name>
    <dbReference type="NCBI Taxonomy" id="2082293"/>
    <lineage>
        <taxon>Eukaryota</taxon>
        <taxon>Fungi</taxon>
        <taxon>Dikarya</taxon>
        <taxon>Ascomycota</taxon>
        <taxon>Pezizomycotina</taxon>
        <taxon>Leotiomycetes</taxon>
        <taxon>Helotiales</taxon>
        <taxon>Hyaloscyphaceae</taxon>
        <taxon>Hyaloscypha</taxon>
    </lineage>
</organism>
<dbReference type="AlphaFoldDB" id="A0A2J6QAB7"/>
<feature type="compositionally biased region" description="Basic and acidic residues" evidence="1">
    <location>
        <begin position="478"/>
        <end position="491"/>
    </location>
</feature>
<feature type="compositionally biased region" description="Basic and acidic residues" evidence="1">
    <location>
        <begin position="850"/>
        <end position="860"/>
    </location>
</feature>
<feature type="compositionally biased region" description="Basic and acidic residues" evidence="1">
    <location>
        <begin position="1"/>
        <end position="10"/>
    </location>
</feature>
<dbReference type="Proteomes" id="UP000235672">
    <property type="component" value="Unassembled WGS sequence"/>
</dbReference>
<proteinExistence type="predicted"/>
<feature type="compositionally biased region" description="Polar residues" evidence="1">
    <location>
        <begin position="112"/>
        <end position="121"/>
    </location>
</feature>
<dbReference type="PROSITE" id="PS50011">
    <property type="entry name" value="PROTEIN_KINASE_DOM"/>
    <property type="match status" value="1"/>
</dbReference>
<sequence length="876" mass="100122">MAGHSQRKEQLQGIPSWDKIAELEGPGSSSLRPRKDDKARDPSESSDSKPQLPTILSWDKTAQLEGPGSSSLRPPNDNKTRNPFTDSEASSVVNDLGDAKQLAETRRRRSSPIVSTTSTGQLVAEAGSNFPKTPSRVANIDSDLSPKEAVGGKAKDVAVKLGRKIRAALQTSSWEKEHRKFLPIDELERIINIPVIEGELLRHGKDAGLAQKVWGTKGSKSELTTRRKIFAILVMVDNVPAITDFIDKGIFDSHLPFLFRDGTGERAGTFDVYRKLKGREGEPDREIEIAFFQEWDDLKLESFKSSQWQVLAPYFSLVSNDGRVSHYNLDDRSVLPFIEDYKVDEPLAQHGGSADVRRVKIHKSHQNIRIANDAEHPSYAIKRLHSTDYNDFQREVDTLKRFSGNNQHEHLINLLLTYYYRGQYHLLFHWADGNLLHYWNTLYPHPNEPSRDCCFARWVCRQWLGVVEGLQAIHKYTPDPKLPSRETRDPSNPRVHGRHGDLKPENILWFKKSPFPGRDMDDQLGSFVISDFGLTMFHHNKTVNASNLAGTRTYRPPEYDVREKVSQKCDIWSLGCVMLEFLIWYRRGWKGVEDFQTDRIKEDNCEIPEDVFFNATNKDPADRSVQLKRSVAKIFESLRDEQGTTEFYLDVLELVEKKLLRMRPKERAECKEIVDKFRDFHNKCQAEWYCTIPICRPQRTPTTLSELMATPIATTFHETNKMPEMSPVIEQESTIQQKINSISGKINDHRSPKRLNTAPEPRQPYGYHKGEAYQLAPERGTLFDFERESMMVDEGADVSMTPAEVGSPEQAHLDRKEEAIKPPPPLKTLQTKDSGYGTAEETADSSLESTPEKKRDRSEMDDGEYMDADPRKRVRT</sequence>
<dbReference type="OrthoDB" id="1046782at2759"/>
<dbReference type="CDD" id="cd00180">
    <property type="entry name" value="PKc"/>
    <property type="match status" value="1"/>
</dbReference>
<dbReference type="PANTHER" id="PTHR24359">
    <property type="entry name" value="SERINE/THREONINE-PROTEIN KINASE SBK1"/>
    <property type="match status" value="1"/>
</dbReference>
<dbReference type="STRING" id="1745343.A0A2J6QAB7"/>
<evidence type="ECO:0000313" key="4">
    <source>
        <dbReference type="Proteomes" id="UP000235672"/>
    </source>
</evidence>
<feature type="compositionally biased region" description="Basic and acidic residues" evidence="1">
    <location>
        <begin position="33"/>
        <end position="47"/>
    </location>
</feature>
<dbReference type="Gene3D" id="1.10.510.10">
    <property type="entry name" value="Transferase(Phosphotransferase) domain 1"/>
    <property type="match status" value="1"/>
</dbReference>
<dbReference type="PANTHER" id="PTHR24359:SF37">
    <property type="entry name" value="PROTEIN KINASE DOMAIN-CONTAINING PROTEIN"/>
    <property type="match status" value="1"/>
</dbReference>
<evidence type="ECO:0000259" key="2">
    <source>
        <dbReference type="PROSITE" id="PS50011"/>
    </source>
</evidence>
<feature type="compositionally biased region" description="Basic and acidic residues" evidence="1">
    <location>
        <begin position="811"/>
        <end position="820"/>
    </location>
</feature>
<feature type="compositionally biased region" description="Polar residues" evidence="1">
    <location>
        <begin position="81"/>
        <end position="93"/>
    </location>
</feature>
<dbReference type="SMART" id="SM00220">
    <property type="entry name" value="S_TKc"/>
    <property type="match status" value="1"/>
</dbReference>
<feature type="region of interest" description="Disordered" evidence="1">
    <location>
        <begin position="478"/>
        <end position="499"/>
    </location>
</feature>
<gene>
    <name evidence="3" type="ORF">NA56DRAFT_64077</name>
</gene>
<feature type="region of interest" description="Disordered" evidence="1">
    <location>
        <begin position="798"/>
        <end position="876"/>
    </location>
</feature>
<protein>
    <submittedName>
        <fullName evidence="3">Kinase-like protein</fullName>
    </submittedName>
</protein>
<feature type="region of interest" description="Disordered" evidence="1">
    <location>
        <begin position="742"/>
        <end position="770"/>
    </location>
</feature>
<keyword evidence="3" id="KW-0418">Kinase</keyword>